<evidence type="ECO:0000313" key="2">
    <source>
        <dbReference type="Proteomes" id="UP001059617"/>
    </source>
</evidence>
<sequence length="59" mass="6578">MTVQILVFTVAEDETPSGSRCRCPIRGWSLEARVGMTASGTGRVRRWPRLGDRTSIRTV</sequence>
<dbReference type="EMBL" id="CP073720">
    <property type="protein sequence ID" value="UWP79016.1"/>
    <property type="molecule type" value="Genomic_DNA"/>
</dbReference>
<keyword evidence="2" id="KW-1185">Reference proteome</keyword>
<gene>
    <name evidence="1" type="ORF">Dfulv_28035</name>
</gene>
<organism evidence="1 2">
    <name type="scientific">Dactylosporangium fulvum</name>
    <dbReference type="NCBI Taxonomy" id="53359"/>
    <lineage>
        <taxon>Bacteria</taxon>
        <taxon>Bacillati</taxon>
        <taxon>Actinomycetota</taxon>
        <taxon>Actinomycetes</taxon>
        <taxon>Micromonosporales</taxon>
        <taxon>Micromonosporaceae</taxon>
        <taxon>Dactylosporangium</taxon>
    </lineage>
</organism>
<accession>A0ABY5VT74</accession>
<dbReference type="RefSeq" id="WP_259856496.1">
    <property type="nucleotide sequence ID" value="NZ_BAAAST010000163.1"/>
</dbReference>
<proteinExistence type="predicted"/>
<evidence type="ECO:0000313" key="1">
    <source>
        <dbReference type="EMBL" id="UWP79016.1"/>
    </source>
</evidence>
<dbReference type="Proteomes" id="UP001059617">
    <property type="component" value="Chromosome"/>
</dbReference>
<protein>
    <submittedName>
        <fullName evidence="1">Uncharacterized protein</fullName>
    </submittedName>
</protein>
<reference evidence="1" key="1">
    <citation type="submission" date="2021-04" db="EMBL/GenBank/DDBJ databases">
        <authorList>
            <person name="Hartkoorn R.C."/>
            <person name="Beaudoing E."/>
            <person name="Hot D."/>
        </authorList>
    </citation>
    <scope>NUCLEOTIDE SEQUENCE</scope>
    <source>
        <strain evidence="1">NRRL B-16292</strain>
    </source>
</reference>
<name>A0ABY5VT74_9ACTN</name>
<reference evidence="1" key="2">
    <citation type="submission" date="2022-09" db="EMBL/GenBank/DDBJ databases">
        <title>Biosynthetic gene clusters of Dactylosporangioum fulvum.</title>
        <authorList>
            <person name="Caradec T."/>
        </authorList>
    </citation>
    <scope>NUCLEOTIDE SEQUENCE</scope>
    <source>
        <strain evidence="1">NRRL B-16292</strain>
    </source>
</reference>